<dbReference type="Pfam" id="PF00172">
    <property type="entry name" value="Zn_clus"/>
    <property type="match status" value="1"/>
</dbReference>
<evidence type="ECO:0000313" key="10">
    <source>
        <dbReference type="EMBL" id="KAF1939128.1"/>
    </source>
</evidence>
<evidence type="ECO:0000256" key="4">
    <source>
        <dbReference type="ARBA" id="ARBA00023163"/>
    </source>
</evidence>
<feature type="region of interest" description="Disordered" evidence="7">
    <location>
        <begin position="165"/>
        <end position="205"/>
    </location>
</feature>
<dbReference type="InterPro" id="IPR001138">
    <property type="entry name" value="Zn2Cys6_DnaBD"/>
</dbReference>
<dbReference type="Pfam" id="PF04082">
    <property type="entry name" value="Fungal_trans"/>
    <property type="match status" value="1"/>
</dbReference>
<feature type="domain" description="C2H2-type" evidence="9">
    <location>
        <begin position="53"/>
        <end position="80"/>
    </location>
</feature>
<dbReference type="InterPro" id="IPR036236">
    <property type="entry name" value="Znf_C2H2_sf"/>
</dbReference>
<reference evidence="10" key="1">
    <citation type="journal article" date="2020" name="Stud. Mycol.">
        <title>101 Dothideomycetes genomes: a test case for predicting lifestyles and emergence of pathogens.</title>
        <authorList>
            <person name="Haridas S."/>
            <person name="Albert R."/>
            <person name="Binder M."/>
            <person name="Bloem J."/>
            <person name="Labutti K."/>
            <person name="Salamov A."/>
            <person name="Andreopoulos B."/>
            <person name="Baker S."/>
            <person name="Barry K."/>
            <person name="Bills G."/>
            <person name="Bluhm B."/>
            <person name="Cannon C."/>
            <person name="Castanera R."/>
            <person name="Culley D."/>
            <person name="Daum C."/>
            <person name="Ezra D."/>
            <person name="Gonzalez J."/>
            <person name="Henrissat B."/>
            <person name="Kuo A."/>
            <person name="Liang C."/>
            <person name="Lipzen A."/>
            <person name="Lutzoni F."/>
            <person name="Magnuson J."/>
            <person name="Mondo S."/>
            <person name="Nolan M."/>
            <person name="Ohm R."/>
            <person name="Pangilinan J."/>
            <person name="Park H.-J."/>
            <person name="Ramirez L."/>
            <person name="Alfaro M."/>
            <person name="Sun H."/>
            <person name="Tritt A."/>
            <person name="Yoshinaga Y."/>
            <person name="Zwiers L.-H."/>
            <person name="Turgeon B."/>
            <person name="Goodwin S."/>
            <person name="Spatafora J."/>
            <person name="Crous P."/>
            <person name="Grigoriev I."/>
        </authorList>
    </citation>
    <scope>NUCLEOTIDE SEQUENCE</scope>
    <source>
        <strain evidence="10">CBS 161.51</strain>
    </source>
</reference>
<dbReference type="CDD" id="cd12148">
    <property type="entry name" value="fungal_TF_MHR"/>
    <property type="match status" value="1"/>
</dbReference>
<keyword evidence="2" id="KW-0862">Zinc</keyword>
<feature type="domain" description="C2H2-type" evidence="9">
    <location>
        <begin position="25"/>
        <end position="52"/>
    </location>
</feature>
<evidence type="ECO:0000313" key="11">
    <source>
        <dbReference type="Proteomes" id="UP000800038"/>
    </source>
</evidence>
<protein>
    <submittedName>
        <fullName evidence="10">C6 transcription factor RegA</fullName>
    </submittedName>
</protein>
<dbReference type="InterPro" id="IPR007219">
    <property type="entry name" value="XnlR_reg_dom"/>
</dbReference>
<dbReference type="Gene3D" id="3.30.160.60">
    <property type="entry name" value="Classic Zinc Finger"/>
    <property type="match status" value="2"/>
</dbReference>
<dbReference type="GO" id="GO:0008270">
    <property type="term" value="F:zinc ion binding"/>
    <property type="evidence" value="ECO:0007669"/>
    <property type="project" value="UniProtKB-KW"/>
</dbReference>
<dbReference type="PANTHER" id="PTHR47660:SF2">
    <property type="entry name" value="TRANSCRIPTION FACTOR WITH C2H2 AND ZN(2)-CYS(6) DNA BINDING DOMAIN (EUROFUNG)"/>
    <property type="match status" value="1"/>
</dbReference>
<evidence type="ECO:0000256" key="3">
    <source>
        <dbReference type="ARBA" id="ARBA00023015"/>
    </source>
</evidence>
<dbReference type="GO" id="GO:0003677">
    <property type="term" value="F:DNA binding"/>
    <property type="evidence" value="ECO:0007669"/>
    <property type="project" value="InterPro"/>
</dbReference>
<feature type="domain" description="Zn(2)-C6 fungal-type" evidence="8">
    <location>
        <begin position="97"/>
        <end position="126"/>
    </location>
</feature>
<name>A0A6A5SHQ5_9PLEO</name>
<dbReference type="AlphaFoldDB" id="A0A6A5SHQ5"/>
<dbReference type="SUPFAM" id="SSF57667">
    <property type="entry name" value="beta-beta-alpha zinc fingers"/>
    <property type="match status" value="1"/>
</dbReference>
<evidence type="ECO:0000256" key="7">
    <source>
        <dbReference type="SAM" id="MobiDB-lite"/>
    </source>
</evidence>
<dbReference type="CDD" id="cd00067">
    <property type="entry name" value="GAL4"/>
    <property type="match status" value="1"/>
</dbReference>
<dbReference type="GO" id="GO:0000981">
    <property type="term" value="F:DNA-binding transcription factor activity, RNA polymerase II-specific"/>
    <property type="evidence" value="ECO:0007669"/>
    <property type="project" value="InterPro"/>
</dbReference>
<gene>
    <name evidence="10" type="ORF">EJ02DRAFT_514086</name>
</gene>
<feature type="compositionally biased region" description="Polar residues" evidence="7">
    <location>
        <begin position="167"/>
        <end position="177"/>
    </location>
</feature>
<evidence type="ECO:0000259" key="9">
    <source>
        <dbReference type="PROSITE" id="PS50157"/>
    </source>
</evidence>
<evidence type="ECO:0000256" key="1">
    <source>
        <dbReference type="ARBA" id="ARBA00022723"/>
    </source>
</evidence>
<dbReference type="PROSITE" id="PS00463">
    <property type="entry name" value="ZN2_CY6_FUNGAL_1"/>
    <property type="match status" value="1"/>
</dbReference>
<evidence type="ECO:0000256" key="6">
    <source>
        <dbReference type="PROSITE-ProRule" id="PRU00042"/>
    </source>
</evidence>
<dbReference type="InterPro" id="IPR036864">
    <property type="entry name" value="Zn2-C6_fun-type_DNA-bd_sf"/>
</dbReference>
<evidence type="ECO:0000256" key="5">
    <source>
        <dbReference type="ARBA" id="ARBA00023242"/>
    </source>
</evidence>
<dbReference type="SMART" id="SM00066">
    <property type="entry name" value="GAL4"/>
    <property type="match status" value="1"/>
</dbReference>
<dbReference type="PROSITE" id="PS50048">
    <property type="entry name" value="ZN2_CY6_FUNGAL_2"/>
    <property type="match status" value="1"/>
</dbReference>
<keyword evidence="11" id="KW-1185">Reference proteome</keyword>
<dbReference type="EMBL" id="ML976088">
    <property type="protein sequence ID" value="KAF1939128.1"/>
    <property type="molecule type" value="Genomic_DNA"/>
</dbReference>
<dbReference type="SMART" id="SM00355">
    <property type="entry name" value="ZnF_C2H2"/>
    <property type="match status" value="2"/>
</dbReference>
<dbReference type="SUPFAM" id="SSF57701">
    <property type="entry name" value="Zn2/Cys6 DNA-binding domain"/>
    <property type="match status" value="1"/>
</dbReference>
<dbReference type="Proteomes" id="UP000800038">
    <property type="component" value="Unassembled WGS sequence"/>
</dbReference>
<dbReference type="PROSITE" id="PS00028">
    <property type="entry name" value="ZINC_FINGER_C2H2_1"/>
    <property type="match status" value="2"/>
</dbReference>
<dbReference type="PROSITE" id="PS50157">
    <property type="entry name" value="ZINC_FINGER_C2H2_2"/>
    <property type="match status" value="2"/>
</dbReference>
<evidence type="ECO:0000259" key="8">
    <source>
        <dbReference type="PROSITE" id="PS50048"/>
    </source>
</evidence>
<dbReference type="Gene3D" id="4.10.240.10">
    <property type="entry name" value="Zn(2)-C6 fungal-type DNA-binding domain"/>
    <property type="match status" value="1"/>
</dbReference>
<dbReference type="PANTHER" id="PTHR47660">
    <property type="entry name" value="TRANSCRIPTION FACTOR WITH C2H2 AND ZN(2)-CYS(6) DNA BINDING DOMAIN (EUROFUNG)-RELATED-RELATED"/>
    <property type="match status" value="1"/>
</dbReference>
<keyword evidence="1" id="KW-0479">Metal-binding</keyword>
<dbReference type="InterPro" id="IPR013087">
    <property type="entry name" value="Znf_C2H2_type"/>
</dbReference>
<sequence>MQAAATPTNHPPAIPEVGGQAQRLFQCSTCKSSFTRADHLTRHVRAHTKSKPYVCHVCSKGFARIDLLKRHVTNHDSESANKRQKREIARDTRVIQACGPCSQSHLRCEDEKPCSRCKKKNIPCQVPEENAPDENDIHEIDALHAAHDLLDLSNGFDYPSSLPAQAESINPSTTSDTPEPFNHLPFQSTATAINMHPPSVRSDGRDMKMADLNQMQPPSNPTIAMNQNYAEDPAASLSFFDASISNFNDTPGHNPFLPDYFRNMPPLEAFLSGQATPRGIMDLSFDLDVGLTEFDLGLLDQYNFQVPFAADTPPTESVEQNIPDSDSVPARTEAFKQSIWRYLPQRNRDHGGAEQVNLAFSDSENRRSHITQRRVIVEKLPRVSRDRLMALVLGTCSPENVKRIASAFPSIELLDGLIQYFLTSPSLDAQSLFHLPTFSPSKLSPELLACIVSAGAVAVPDLPLRKLGFALQEASRIGQSKVFEEDNTSIRDLQHVRNLFLQLRVGMWSGISRKMEIAESFLQPLLTMLRRGGRFRRSTWKEISPSVDDQSPSLENKWLDWVQQESYLRLVYRAFELDRQSSMALLKPPLVSYSEMQLPLPSSNILWHAKSAATWKSAYVNNTMPTRKPSAIECFLDLEHLAQHDHASMTYLYMIWGTIWEYRQMSALTVRSQIKTNNSLILSSRYQELTKQLEDFRVNSPPMSKSAEITLELMLVHLNAPLDDIQLFAGIEGQEEARCAYSTLRDWVKSVAARQALWHAGQILRAAEMLPKALLCNFNAIAVYHAGLILWGYGFLRRSVATDWSQTEASQTAIVLNGDDALNARRFITLDRGIPSIRTLGSQDHTHLSDVSGIMDGLIHLLRVHHDAVEPSPPLVVNLVQLLEGLRSATK</sequence>
<proteinExistence type="predicted"/>
<organism evidence="10 11">
    <name type="scientific">Clathrospora elynae</name>
    <dbReference type="NCBI Taxonomy" id="706981"/>
    <lineage>
        <taxon>Eukaryota</taxon>
        <taxon>Fungi</taxon>
        <taxon>Dikarya</taxon>
        <taxon>Ascomycota</taxon>
        <taxon>Pezizomycotina</taxon>
        <taxon>Dothideomycetes</taxon>
        <taxon>Pleosporomycetidae</taxon>
        <taxon>Pleosporales</taxon>
        <taxon>Diademaceae</taxon>
        <taxon>Clathrospora</taxon>
    </lineage>
</organism>
<keyword evidence="4" id="KW-0804">Transcription</keyword>
<keyword evidence="6" id="KW-0863">Zinc-finger</keyword>
<dbReference type="GO" id="GO:0006351">
    <property type="term" value="P:DNA-templated transcription"/>
    <property type="evidence" value="ECO:0007669"/>
    <property type="project" value="InterPro"/>
</dbReference>
<accession>A0A6A5SHQ5</accession>
<evidence type="ECO:0000256" key="2">
    <source>
        <dbReference type="ARBA" id="ARBA00022833"/>
    </source>
</evidence>
<keyword evidence="3" id="KW-0805">Transcription regulation</keyword>
<keyword evidence="5" id="KW-0539">Nucleus</keyword>
<dbReference type="OrthoDB" id="40579at2759"/>